<keyword evidence="9" id="KW-0732">Signal</keyword>
<keyword evidence="12" id="KW-1185">Reference proteome</keyword>
<keyword evidence="6 7" id="KW-0961">Cell wall biogenesis/degradation</keyword>
<keyword evidence="4 7" id="KW-0573">Peptidoglycan synthesis</keyword>
<dbReference type="Pfam" id="PF17964">
    <property type="entry name" value="Big_10"/>
    <property type="match status" value="1"/>
</dbReference>
<evidence type="ECO:0000256" key="2">
    <source>
        <dbReference type="ARBA" id="ARBA00022679"/>
    </source>
</evidence>
<sequence length="410" mass="44114">MRGKALVMVLVLGLATACGGGGGQAGGTTAKGGDDGTPQVTISPADGSGKARPDRGVTVKAAGGTLGTVSVKLKGADVPGAFSPDKTTWRSTWTLQPGGRYQVSATATSAKGKTTTATSAFRTSRATALTRVNNVVPSENETVGTGMPVFVQFNKAVPEKAKPAIERATEISSTTPTEGAWRWLSAGESFNGLPSMVFRPKHPWKPHQRVTVKVHYAGLRIGDNVFGDKDVTRTFKVGDSHVISISAKTHRLTVKKNGRTVRNWGVSLGAGGDVQRDGVDHLLTTSGIHLTMDHVRLERMRPPGKKKGDPGWYDEKVPWATRISNSGEYIHQNMDDPTCLGKRNCSHGCVRSPAADAQWFFHWSYRGDIVKITGTKRSLQWTNGWGYWQMPFTKWTEGSALKKSLTTAKA</sequence>
<dbReference type="GO" id="GO:0008360">
    <property type="term" value="P:regulation of cell shape"/>
    <property type="evidence" value="ECO:0007669"/>
    <property type="project" value="UniProtKB-UniRule"/>
</dbReference>
<feature type="active site" description="Nucleophile" evidence="7">
    <location>
        <position position="349"/>
    </location>
</feature>
<dbReference type="Gene3D" id="2.40.440.10">
    <property type="entry name" value="L,D-transpeptidase catalytic domain-like"/>
    <property type="match status" value="1"/>
</dbReference>
<dbReference type="GO" id="GO:0071972">
    <property type="term" value="F:peptidoglycan L,D-transpeptidase activity"/>
    <property type="evidence" value="ECO:0007669"/>
    <property type="project" value="TreeGrafter"/>
</dbReference>
<feature type="chain" id="PRO_5039126656" evidence="9">
    <location>
        <begin position="21"/>
        <end position="410"/>
    </location>
</feature>
<dbReference type="Gene3D" id="2.60.40.3780">
    <property type="match status" value="1"/>
</dbReference>
<dbReference type="EMBL" id="FZOR01000005">
    <property type="protein sequence ID" value="SNS49223.1"/>
    <property type="molecule type" value="Genomic_DNA"/>
</dbReference>
<dbReference type="PANTHER" id="PTHR30582:SF2">
    <property type="entry name" value="L,D-TRANSPEPTIDASE YCIB-RELATED"/>
    <property type="match status" value="1"/>
</dbReference>
<dbReference type="InterPro" id="IPR005490">
    <property type="entry name" value="LD_TPept_cat_dom"/>
</dbReference>
<dbReference type="Pfam" id="PF03734">
    <property type="entry name" value="YkuD"/>
    <property type="match status" value="1"/>
</dbReference>
<evidence type="ECO:0000256" key="5">
    <source>
        <dbReference type="ARBA" id="ARBA00023315"/>
    </source>
</evidence>
<dbReference type="GO" id="GO:0018104">
    <property type="term" value="P:peptidoglycan-protein cross-linking"/>
    <property type="evidence" value="ECO:0007669"/>
    <property type="project" value="TreeGrafter"/>
</dbReference>
<evidence type="ECO:0000256" key="1">
    <source>
        <dbReference type="ARBA" id="ARBA00004752"/>
    </source>
</evidence>
<dbReference type="Proteomes" id="UP000198318">
    <property type="component" value="Unassembled WGS sequence"/>
</dbReference>
<comment type="pathway">
    <text evidence="1 7">Cell wall biogenesis; peptidoglycan biosynthesis.</text>
</comment>
<evidence type="ECO:0000256" key="7">
    <source>
        <dbReference type="PROSITE-ProRule" id="PRU01373"/>
    </source>
</evidence>
<dbReference type="AlphaFoldDB" id="A0A239EYW1"/>
<keyword evidence="3 7" id="KW-0133">Cell shape</keyword>
<organism evidence="11 12">
    <name type="scientific">Actinomadura meyerae</name>
    <dbReference type="NCBI Taxonomy" id="240840"/>
    <lineage>
        <taxon>Bacteria</taxon>
        <taxon>Bacillati</taxon>
        <taxon>Actinomycetota</taxon>
        <taxon>Actinomycetes</taxon>
        <taxon>Streptosporangiales</taxon>
        <taxon>Thermomonosporaceae</taxon>
        <taxon>Actinomadura</taxon>
    </lineage>
</organism>
<feature type="compositionally biased region" description="Gly residues" evidence="8">
    <location>
        <begin position="19"/>
        <end position="30"/>
    </location>
</feature>
<evidence type="ECO:0000259" key="10">
    <source>
        <dbReference type="PROSITE" id="PS52029"/>
    </source>
</evidence>
<dbReference type="GO" id="GO:0016746">
    <property type="term" value="F:acyltransferase activity"/>
    <property type="evidence" value="ECO:0007669"/>
    <property type="project" value="UniProtKB-KW"/>
</dbReference>
<dbReference type="SUPFAM" id="SSF141523">
    <property type="entry name" value="L,D-transpeptidase catalytic domain-like"/>
    <property type="match status" value="1"/>
</dbReference>
<dbReference type="InterPro" id="IPR050979">
    <property type="entry name" value="LD-transpeptidase"/>
</dbReference>
<gene>
    <name evidence="11" type="ORF">SAMN05443665_100544</name>
</gene>
<evidence type="ECO:0000256" key="4">
    <source>
        <dbReference type="ARBA" id="ARBA00022984"/>
    </source>
</evidence>
<feature type="signal peptide" evidence="9">
    <location>
        <begin position="1"/>
        <end position="20"/>
    </location>
</feature>
<keyword evidence="2" id="KW-0808">Transferase</keyword>
<dbReference type="RefSeq" id="WP_245868273.1">
    <property type="nucleotide sequence ID" value="NZ_FZOR01000005.1"/>
</dbReference>
<keyword evidence="5" id="KW-0012">Acyltransferase</keyword>
<dbReference type="Gene3D" id="2.60.40.3710">
    <property type="match status" value="1"/>
</dbReference>
<keyword evidence="11" id="KW-0449">Lipoprotein</keyword>
<dbReference type="GO" id="GO:0005576">
    <property type="term" value="C:extracellular region"/>
    <property type="evidence" value="ECO:0007669"/>
    <property type="project" value="TreeGrafter"/>
</dbReference>
<feature type="domain" description="L,D-TPase catalytic" evidence="10">
    <location>
        <begin position="241"/>
        <end position="373"/>
    </location>
</feature>
<name>A0A239EYW1_9ACTN</name>
<dbReference type="PROSITE" id="PS51257">
    <property type="entry name" value="PROKAR_LIPOPROTEIN"/>
    <property type="match status" value="1"/>
</dbReference>
<dbReference type="InterPro" id="IPR041280">
    <property type="entry name" value="Big_10"/>
</dbReference>
<feature type="region of interest" description="Disordered" evidence="8">
    <location>
        <begin position="19"/>
        <end position="55"/>
    </location>
</feature>
<evidence type="ECO:0000313" key="11">
    <source>
        <dbReference type="EMBL" id="SNS49223.1"/>
    </source>
</evidence>
<dbReference type="InterPro" id="IPR038063">
    <property type="entry name" value="Transpep_catalytic_dom"/>
</dbReference>
<evidence type="ECO:0000256" key="9">
    <source>
        <dbReference type="SAM" id="SignalP"/>
    </source>
</evidence>
<dbReference type="PANTHER" id="PTHR30582">
    <property type="entry name" value="L,D-TRANSPEPTIDASE"/>
    <property type="match status" value="1"/>
</dbReference>
<evidence type="ECO:0000256" key="3">
    <source>
        <dbReference type="ARBA" id="ARBA00022960"/>
    </source>
</evidence>
<dbReference type="CDD" id="cd16913">
    <property type="entry name" value="YkuD_like"/>
    <property type="match status" value="1"/>
</dbReference>
<dbReference type="PROSITE" id="PS52029">
    <property type="entry name" value="LD_TPASE"/>
    <property type="match status" value="1"/>
</dbReference>
<evidence type="ECO:0000256" key="8">
    <source>
        <dbReference type="SAM" id="MobiDB-lite"/>
    </source>
</evidence>
<evidence type="ECO:0000256" key="6">
    <source>
        <dbReference type="ARBA" id="ARBA00023316"/>
    </source>
</evidence>
<feature type="active site" description="Proton donor/acceptor" evidence="7">
    <location>
        <position position="331"/>
    </location>
</feature>
<dbReference type="GO" id="GO:0071555">
    <property type="term" value="P:cell wall organization"/>
    <property type="evidence" value="ECO:0007669"/>
    <property type="project" value="UniProtKB-UniRule"/>
</dbReference>
<proteinExistence type="predicted"/>
<evidence type="ECO:0000313" key="12">
    <source>
        <dbReference type="Proteomes" id="UP000198318"/>
    </source>
</evidence>
<dbReference type="UniPathway" id="UPA00219"/>
<accession>A0A239EYW1</accession>
<reference evidence="11 12" key="1">
    <citation type="submission" date="2017-06" db="EMBL/GenBank/DDBJ databases">
        <authorList>
            <person name="Kim H.J."/>
            <person name="Triplett B.A."/>
        </authorList>
    </citation>
    <scope>NUCLEOTIDE SEQUENCE [LARGE SCALE GENOMIC DNA]</scope>
    <source>
        <strain evidence="11 12">DSM 44715</strain>
    </source>
</reference>
<protein>
    <submittedName>
        <fullName evidence="11">Lipoprotein-anchoring transpeptidase ErfK/SrfK</fullName>
    </submittedName>
</protein>